<dbReference type="EMBL" id="JAQIZZ010000008">
    <property type="protein sequence ID" value="KAJ5526413.1"/>
    <property type="molecule type" value="Genomic_DNA"/>
</dbReference>
<sequence>MRVTSTGSSAGSTTRSTIGSATITTKHSTEKGAGPLTTADLTREVIIMIGGAALAAIALWIGG</sequence>
<keyword evidence="2" id="KW-1133">Transmembrane helix</keyword>
<keyword evidence="2" id="KW-0812">Transmembrane</keyword>
<evidence type="ECO:0000313" key="4">
    <source>
        <dbReference type="Proteomes" id="UP001220324"/>
    </source>
</evidence>
<reference evidence="3 4" key="1">
    <citation type="journal article" date="2023" name="IMA Fungus">
        <title>Comparative genomic study of the Penicillium genus elucidates a diverse pangenome and 15 lateral gene transfer events.</title>
        <authorList>
            <person name="Petersen C."/>
            <person name="Sorensen T."/>
            <person name="Nielsen M.R."/>
            <person name="Sondergaard T.E."/>
            <person name="Sorensen J.L."/>
            <person name="Fitzpatrick D.A."/>
            <person name="Frisvad J.C."/>
            <person name="Nielsen K.L."/>
        </authorList>
    </citation>
    <scope>NUCLEOTIDE SEQUENCE [LARGE SCALE GENOMIC DNA]</scope>
    <source>
        <strain evidence="3 4">IBT 35679</strain>
    </source>
</reference>
<dbReference type="AlphaFoldDB" id="A0AAD6GB73"/>
<organism evidence="3 4">
    <name type="scientific">Penicillium frequentans</name>
    <dbReference type="NCBI Taxonomy" id="3151616"/>
    <lineage>
        <taxon>Eukaryota</taxon>
        <taxon>Fungi</taxon>
        <taxon>Dikarya</taxon>
        <taxon>Ascomycota</taxon>
        <taxon>Pezizomycotina</taxon>
        <taxon>Eurotiomycetes</taxon>
        <taxon>Eurotiomycetidae</taxon>
        <taxon>Eurotiales</taxon>
        <taxon>Aspergillaceae</taxon>
        <taxon>Penicillium</taxon>
    </lineage>
</organism>
<evidence type="ECO:0000256" key="1">
    <source>
        <dbReference type="SAM" id="MobiDB-lite"/>
    </source>
</evidence>
<feature type="region of interest" description="Disordered" evidence="1">
    <location>
        <begin position="1"/>
        <end position="35"/>
    </location>
</feature>
<gene>
    <name evidence="3" type="ORF">N7494_013063</name>
</gene>
<evidence type="ECO:0000256" key="2">
    <source>
        <dbReference type="SAM" id="Phobius"/>
    </source>
</evidence>
<comment type="caution">
    <text evidence="3">The sequence shown here is derived from an EMBL/GenBank/DDBJ whole genome shotgun (WGS) entry which is preliminary data.</text>
</comment>
<proteinExistence type="predicted"/>
<protein>
    <submittedName>
        <fullName evidence="3">Uncharacterized protein</fullName>
    </submittedName>
</protein>
<evidence type="ECO:0000313" key="3">
    <source>
        <dbReference type="EMBL" id="KAJ5526413.1"/>
    </source>
</evidence>
<feature type="transmembrane region" description="Helical" evidence="2">
    <location>
        <begin position="45"/>
        <end position="62"/>
    </location>
</feature>
<dbReference type="Proteomes" id="UP001220324">
    <property type="component" value="Unassembled WGS sequence"/>
</dbReference>
<feature type="compositionally biased region" description="Low complexity" evidence="1">
    <location>
        <begin position="1"/>
        <end position="25"/>
    </location>
</feature>
<keyword evidence="2" id="KW-0472">Membrane</keyword>
<accession>A0AAD6GB73</accession>
<name>A0AAD6GB73_9EURO</name>
<keyword evidence="4" id="KW-1185">Reference proteome</keyword>